<accession>D3PVU8</accession>
<dbReference type="eggNOG" id="ENOG5032VBJ">
    <property type="taxonomic scope" value="Bacteria"/>
</dbReference>
<dbReference type="KEGG" id="sna:Snas_5437"/>
<gene>
    <name evidence="1" type="ordered locus">Snas_5437</name>
</gene>
<reference evidence="1 2" key="1">
    <citation type="journal article" date="2009" name="Stand. Genomic Sci.">
        <title>Complete genome sequence of Stackebrandtia nassauensis type strain (LLR-40K-21).</title>
        <authorList>
            <person name="Munk C."/>
            <person name="Lapidus A."/>
            <person name="Copeland A."/>
            <person name="Jando M."/>
            <person name="Mayilraj S."/>
            <person name="Glavina Del Rio T."/>
            <person name="Nolan M."/>
            <person name="Chen F."/>
            <person name="Lucas S."/>
            <person name="Tice H."/>
            <person name="Cheng J.F."/>
            <person name="Han C."/>
            <person name="Detter J.C."/>
            <person name="Bruce D."/>
            <person name="Goodwin L."/>
            <person name="Chain P."/>
            <person name="Pitluck S."/>
            <person name="Goker M."/>
            <person name="Ovchinikova G."/>
            <person name="Pati A."/>
            <person name="Ivanova N."/>
            <person name="Mavromatis K."/>
            <person name="Chen A."/>
            <person name="Palaniappan K."/>
            <person name="Land M."/>
            <person name="Hauser L."/>
            <person name="Chang Y.J."/>
            <person name="Jeffries C.D."/>
            <person name="Bristow J."/>
            <person name="Eisen J.A."/>
            <person name="Markowitz V."/>
            <person name="Hugenholtz P."/>
            <person name="Kyrpides N.C."/>
            <person name="Klenk H.P."/>
        </authorList>
    </citation>
    <scope>NUCLEOTIDE SEQUENCE [LARGE SCALE GENOMIC DNA]</scope>
    <source>
        <strain evidence="2">DSM 44728 / CIP 108903 / NRRL B-16338 / NBRC 102104 / LLR-40K-21</strain>
    </source>
</reference>
<keyword evidence="2" id="KW-1185">Reference proteome</keyword>
<evidence type="ECO:0000313" key="1">
    <source>
        <dbReference type="EMBL" id="ADD45069.1"/>
    </source>
</evidence>
<proteinExistence type="predicted"/>
<dbReference type="Proteomes" id="UP000000844">
    <property type="component" value="Chromosome"/>
</dbReference>
<name>D3PVU8_STANL</name>
<protein>
    <submittedName>
        <fullName evidence="1">Uncharacterized protein</fullName>
    </submittedName>
</protein>
<dbReference type="AlphaFoldDB" id="D3PVU8"/>
<dbReference type="EMBL" id="CP001778">
    <property type="protein sequence ID" value="ADD45069.1"/>
    <property type="molecule type" value="Genomic_DNA"/>
</dbReference>
<evidence type="ECO:0000313" key="2">
    <source>
        <dbReference type="Proteomes" id="UP000000844"/>
    </source>
</evidence>
<organism evidence="1 2">
    <name type="scientific">Stackebrandtia nassauensis (strain DSM 44728 / CIP 108903 / NRRL B-16338 / NBRC 102104 / LLR-40K-21)</name>
    <dbReference type="NCBI Taxonomy" id="446470"/>
    <lineage>
        <taxon>Bacteria</taxon>
        <taxon>Bacillati</taxon>
        <taxon>Actinomycetota</taxon>
        <taxon>Actinomycetes</taxon>
        <taxon>Glycomycetales</taxon>
        <taxon>Glycomycetaceae</taxon>
        <taxon>Stackebrandtia</taxon>
    </lineage>
</organism>
<dbReference type="STRING" id="446470.Snas_5437"/>
<sequence>MTMPALTPTARLKPARAVTRVIPRRLRHRGTNTHPEAEHALPQRLTEWHAMAPLQRAQAWSELVDWVAWLHDRYELSVANRLPACWPGHPGLIEELWALRLWRRDIYSTQDTDSGSAPNGLGQPARYWHTELHNVITRAEQFYASKCRSGHKPAATLTDHPETVREWHAADPLIGVATMPAGADPANDIDGGATVAETIMTAAFLRGTAKPVNNTAGQFAWYRGSWWAPDGPNWVSVPDSTMTAWLDNHAAHVRTTEAAVVGTPTKSTRTP</sequence>
<dbReference type="HOGENOM" id="CLU_1026397_0_0_11"/>